<dbReference type="Gene3D" id="3.20.20.80">
    <property type="entry name" value="Glycosidases"/>
    <property type="match status" value="1"/>
</dbReference>
<comment type="similarity">
    <text evidence="2">Belongs to the PPR family. P subfamily.</text>
</comment>
<dbReference type="Pfam" id="PF13812">
    <property type="entry name" value="PPR_3"/>
    <property type="match status" value="5"/>
</dbReference>
<evidence type="ECO:0000313" key="14">
    <source>
        <dbReference type="EMBL" id="OIV92593.1"/>
    </source>
</evidence>
<dbReference type="Pfam" id="PF13041">
    <property type="entry name" value="PPR_2"/>
    <property type="match status" value="2"/>
</dbReference>
<evidence type="ECO:0000256" key="9">
    <source>
        <dbReference type="ARBA" id="ARBA00033417"/>
    </source>
</evidence>
<keyword evidence="6" id="KW-0378">Hydrolase</keyword>
<dbReference type="InterPro" id="IPR002885">
    <property type="entry name" value="PPR_rpt"/>
</dbReference>
<keyword evidence="7" id="KW-0326">Glycosidase</keyword>
<evidence type="ECO:0000256" key="10">
    <source>
        <dbReference type="PROSITE-ProRule" id="PRU00708"/>
    </source>
</evidence>
<dbReference type="SUPFAM" id="SSF51445">
    <property type="entry name" value="(Trans)glycosidases"/>
    <property type="match status" value="1"/>
</dbReference>
<dbReference type="GO" id="GO:0042973">
    <property type="term" value="F:glucan endo-1,3-beta-D-glucosidase activity"/>
    <property type="evidence" value="ECO:0007669"/>
    <property type="project" value="UniProtKB-EC"/>
</dbReference>
<evidence type="ECO:0000256" key="12">
    <source>
        <dbReference type="SAM" id="MobiDB-lite"/>
    </source>
</evidence>
<dbReference type="STRING" id="3871.A0A1J7GDX8"/>
<dbReference type="PANTHER" id="PTHR47942:SF63">
    <property type="entry name" value="PENTATRICOPEPTIDE REPEAT-CONTAINING PROTEIN"/>
    <property type="match status" value="1"/>
</dbReference>
<gene>
    <name evidence="14" type="ORF">TanjilG_07584</name>
</gene>
<feature type="repeat" description="PPR" evidence="10">
    <location>
        <begin position="953"/>
        <end position="987"/>
    </location>
</feature>
<dbReference type="Pfam" id="PF12854">
    <property type="entry name" value="PPR_1"/>
    <property type="match status" value="1"/>
</dbReference>
<evidence type="ECO:0000313" key="15">
    <source>
        <dbReference type="Proteomes" id="UP000188354"/>
    </source>
</evidence>
<dbReference type="OMA" id="CINEPRD"/>
<feature type="region of interest" description="Disordered" evidence="12">
    <location>
        <begin position="294"/>
        <end position="317"/>
    </location>
</feature>
<evidence type="ECO:0000256" key="4">
    <source>
        <dbReference type="ARBA" id="ARBA00012780"/>
    </source>
</evidence>
<evidence type="ECO:0000256" key="13">
    <source>
        <dbReference type="SAM" id="SignalP"/>
    </source>
</evidence>
<feature type="repeat" description="PPR" evidence="10">
    <location>
        <begin position="497"/>
        <end position="531"/>
    </location>
</feature>
<evidence type="ECO:0000256" key="8">
    <source>
        <dbReference type="ARBA" id="ARBA00033335"/>
    </source>
</evidence>
<keyword evidence="5" id="KW-0677">Repeat</keyword>
<feature type="repeat" description="PPR" evidence="10">
    <location>
        <begin position="882"/>
        <end position="916"/>
    </location>
</feature>
<feature type="repeat" description="PPR" evidence="10">
    <location>
        <begin position="847"/>
        <end position="881"/>
    </location>
</feature>
<evidence type="ECO:0000256" key="7">
    <source>
        <dbReference type="ARBA" id="ARBA00023295"/>
    </source>
</evidence>
<feature type="repeat" description="PPR" evidence="10">
    <location>
        <begin position="742"/>
        <end position="776"/>
    </location>
</feature>
<feature type="repeat" description="PPR" evidence="10">
    <location>
        <begin position="426"/>
        <end position="460"/>
    </location>
</feature>
<dbReference type="FunFam" id="1.25.40.10:FF:000530">
    <property type="entry name" value="Pentatricopeptide repeat-containing protein At1g74850, chloroplastic"/>
    <property type="match status" value="1"/>
</dbReference>
<organism evidence="14 15">
    <name type="scientific">Lupinus angustifolius</name>
    <name type="common">Narrow-leaved blue lupine</name>
    <dbReference type="NCBI Taxonomy" id="3871"/>
    <lineage>
        <taxon>Eukaryota</taxon>
        <taxon>Viridiplantae</taxon>
        <taxon>Streptophyta</taxon>
        <taxon>Embryophyta</taxon>
        <taxon>Tracheophyta</taxon>
        <taxon>Spermatophyta</taxon>
        <taxon>Magnoliopsida</taxon>
        <taxon>eudicotyledons</taxon>
        <taxon>Gunneridae</taxon>
        <taxon>Pentapetalae</taxon>
        <taxon>rosids</taxon>
        <taxon>fabids</taxon>
        <taxon>Fabales</taxon>
        <taxon>Fabaceae</taxon>
        <taxon>Papilionoideae</taxon>
        <taxon>50 kb inversion clade</taxon>
        <taxon>genistoids sensu lato</taxon>
        <taxon>core genistoids</taxon>
        <taxon>Genisteae</taxon>
        <taxon>Lupinus</taxon>
    </lineage>
</organism>
<dbReference type="Gene3D" id="1.25.40.10">
    <property type="entry name" value="Tetratricopeptide repeat domain"/>
    <property type="match status" value="6"/>
</dbReference>
<dbReference type="InterPro" id="IPR051222">
    <property type="entry name" value="PPR/CCM1_RNA-binding"/>
</dbReference>
<name>A0A1J7GDX8_LUPAN</name>
<comment type="similarity">
    <text evidence="3 11">Belongs to the glycosyl hydrolase 17 family.</text>
</comment>
<feature type="repeat" description="PPR" evidence="10">
    <location>
        <begin position="917"/>
        <end position="951"/>
    </location>
</feature>
<comment type="catalytic activity">
    <reaction evidence="1">
        <text>Hydrolysis of (1-&gt;3)-beta-D-glucosidic linkages in (1-&gt;3)-beta-D-glucans.</text>
        <dbReference type="EC" id="3.2.1.39"/>
    </reaction>
</comment>
<evidence type="ECO:0000256" key="5">
    <source>
        <dbReference type="ARBA" id="ARBA00022737"/>
    </source>
</evidence>
<evidence type="ECO:0000256" key="3">
    <source>
        <dbReference type="ARBA" id="ARBA00008773"/>
    </source>
</evidence>
<protein>
    <recommendedName>
        <fullName evidence="4">glucan endo-1,3-beta-D-glucosidase</fullName>
        <ecNumber evidence="4">3.2.1.39</ecNumber>
    </recommendedName>
    <alternativeName>
        <fullName evidence="8">(1-&gt;3)-beta-glucan endohydrolase</fullName>
    </alternativeName>
    <alternativeName>
        <fullName evidence="9">Beta-1,3-endoglucanase</fullName>
    </alternativeName>
</protein>
<feature type="repeat" description="PPR" evidence="10">
    <location>
        <begin position="672"/>
        <end position="706"/>
    </location>
</feature>
<dbReference type="AlphaFoldDB" id="A0A1J7GDX8"/>
<dbReference type="InterPro" id="IPR017853">
    <property type="entry name" value="GH"/>
</dbReference>
<feature type="signal peptide" evidence="13">
    <location>
        <begin position="1"/>
        <end position="22"/>
    </location>
</feature>
<feature type="chain" id="PRO_5012588711" description="glucan endo-1,3-beta-D-glucosidase" evidence="13">
    <location>
        <begin position="23"/>
        <end position="1039"/>
    </location>
</feature>
<dbReference type="NCBIfam" id="TIGR00756">
    <property type="entry name" value="PPR"/>
    <property type="match status" value="13"/>
</dbReference>
<dbReference type="GO" id="GO:0005975">
    <property type="term" value="P:carbohydrate metabolic process"/>
    <property type="evidence" value="ECO:0007669"/>
    <property type="project" value="InterPro"/>
</dbReference>
<dbReference type="PANTHER" id="PTHR47942">
    <property type="entry name" value="TETRATRICOPEPTIDE REPEAT (TPR)-LIKE SUPERFAMILY PROTEIN-RELATED"/>
    <property type="match status" value="1"/>
</dbReference>
<feature type="repeat" description="PPR" evidence="10">
    <location>
        <begin position="532"/>
        <end position="566"/>
    </location>
</feature>
<accession>A0A1J7GDX8</accession>
<evidence type="ECO:0000256" key="11">
    <source>
        <dbReference type="RuleBase" id="RU004335"/>
    </source>
</evidence>
<reference evidence="14 15" key="1">
    <citation type="journal article" date="2017" name="Plant Biotechnol. J.">
        <title>A comprehensive draft genome sequence for lupin (Lupinus angustifolius), an emerging health food: insights into plant-microbe interactions and legume evolution.</title>
        <authorList>
            <person name="Hane J.K."/>
            <person name="Ming Y."/>
            <person name="Kamphuis L.G."/>
            <person name="Nelson M.N."/>
            <person name="Garg G."/>
            <person name="Atkins C.A."/>
            <person name="Bayer P.E."/>
            <person name="Bravo A."/>
            <person name="Bringans S."/>
            <person name="Cannon S."/>
            <person name="Edwards D."/>
            <person name="Foley R."/>
            <person name="Gao L.L."/>
            <person name="Harrison M.J."/>
            <person name="Huang W."/>
            <person name="Hurgobin B."/>
            <person name="Li S."/>
            <person name="Liu C.W."/>
            <person name="McGrath A."/>
            <person name="Morahan G."/>
            <person name="Murray J."/>
            <person name="Weller J."/>
            <person name="Jian J."/>
            <person name="Singh K.B."/>
        </authorList>
    </citation>
    <scope>NUCLEOTIDE SEQUENCE [LARGE SCALE GENOMIC DNA]</scope>
    <source>
        <strain evidence="15">cv. Tanjil</strain>
        <tissue evidence="14">Whole plant</tissue>
    </source>
</reference>
<dbReference type="Proteomes" id="UP000188354">
    <property type="component" value="Chromosome LG18"/>
</dbReference>
<keyword evidence="13" id="KW-0732">Signal</keyword>
<feature type="repeat" description="PPR" evidence="10">
    <location>
        <begin position="637"/>
        <end position="671"/>
    </location>
</feature>
<feature type="repeat" description="PPR" evidence="10">
    <location>
        <begin position="461"/>
        <end position="496"/>
    </location>
</feature>
<dbReference type="EC" id="3.2.1.39" evidence="4"/>
<evidence type="ECO:0000256" key="2">
    <source>
        <dbReference type="ARBA" id="ARBA00007626"/>
    </source>
</evidence>
<dbReference type="Pfam" id="PF00332">
    <property type="entry name" value="Glyco_hydro_17"/>
    <property type="match status" value="1"/>
</dbReference>
<dbReference type="Gramene" id="OIV92593">
    <property type="protein sequence ID" value="OIV92593"/>
    <property type="gene ID" value="TanjilG_07584"/>
</dbReference>
<proteinExistence type="inferred from homology"/>
<sequence>MASTLKGLVLLLVLTLIQGGGGQGIGVNYGTIANNLPPPPQVAKFLLHSTIISRVRLFDANPQILQAFAGTGIEVTISVPNDEIPHITNLSIAQQWVNTNVQPFIHSTNLIMILVGNEVLSTANKLLITNLVPAMQTLHAALAAASLDNHIKVSTPLSLGILSNTTPPSSAKFRQGYDTHIIKPMLNFLKDTNAPFMVNPYPFFGCTHDDLDYALFQPNAGVFDENTKLLYTNMLDAQLDGVYSAIKVLLGFENKIEIGIAETGWPSVGDPANNNTQLPFPPLLIHDLNSAPQRRRTTLGRSSDPNRGRPWSPHHLSPSATRVLHSLLDPSLRSDQVGPTLQPLFQPQHHPTAASDILAIIKALGFNKKFELALNVFDYVRHREGCASLLNGSSIAVIINILGKANKVSSAASLLLTLQNDGIQIDVYAYTSLITAYATNGRYREAVNVFNKMQQEGCTPTLITFNVILNVYGKMGMPWSKIIALVDAMKRDGVPPDLYTYNTLISCCRRGSLYEEAVQLFDEMKLAGFRPDKVTYNALLDVFGKSRKPKEAMQVLREMESNGFSPTIVTFNSLISAYARGGLLEEALNLKTQMMEKGIRPDVFTYTTLLSGFDKAGKDEFAMNVFEEMRAAGCKPNICTFNALIKMHGNRGKFVEMMKVFEEIKVCNCSPDIVTWNTLLAVFGQNGMDSEVSGVFKEMKRAGFVPERDTFNTLISAYSRCGSFDQAIGVYKSMLEAGVAPDLSTYNAVLAALARGGLWEQSEKVLAEMKDGRCKPNELTYSSLLHAYANGKQIERMNAFAEEIYSGSIETHAVLLKTLVLVNSKTDLLMETERAFLELRRRGISPDITTLNAMISIYGRKQMLAKTNEILNFMYESGFTPTLTTYNSLMYMYSRSENFQKSEEVLREILEKGMKPDKISYNTVIYAYCRNGRMKEASRIFSEMKDAAALVPDVVTYNTFIATYAADSMFVEAIDVVRYMIKQGCKPNQTTFNSIIDWYCKLNRQDEAKYFVKSLGDIGPHVSKEEESRLLERIAKKWS</sequence>
<evidence type="ECO:0000256" key="6">
    <source>
        <dbReference type="ARBA" id="ARBA00022801"/>
    </source>
</evidence>
<dbReference type="PROSITE" id="PS51375">
    <property type="entry name" value="PPR"/>
    <property type="match status" value="14"/>
</dbReference>
<feature type="repeat" description="PPR" evidence="10">
    <location>
        <begin position="567"/>
        <end position="601"/>
    </location>
</feature>
<dbReference type="EMBL" id="CM007378">
    <property type="protein sequence ID" value="OIV92593.1"/>
    <property type="molecule type" value="Genomic_DNA"/>
</dbReference>
<dbReference type="InterPro" id="IPR000490">
    <property type="entry name" value="Glyco_hydro_17"/>
</dbReference>
<feature type="repeat" description="PPR" evidence="10">
    <location>
        <begin position="602"/>
        <end position="636"/>
    </location>
</feature>
<feature type="repeat" description="PPR" evidence="10">
    <location>
        <begin position="707"/>
        <end position="741"/>
    </location>
</feature>
<evidence type="ECO:0000256" key="1">
    <source>
        <dbReference type="ARBA" id="ARBA00000382"/>
    </source>
</evidence>
<dbReference type="InterPro" id="IPR011990">
    <property type="entry name" value="TPR-like_helical_dom_sf"/>
</dbReference>
<keyword evidence="15" id="KW-1185">Reference proteome</keyword>